<proteinExistence type="predicted"/>
<organism evidence="1 2">
    <name type="scientific">Fusarium oxysporum f. sp. rapae</name>
    <dbReference type="NCBI Taxonomy" id="485398"/>
    <lineage>
        <taxon>Eukaryota</taxon>
        <taxon>Fungi</taxon>
        <taxon>Dikarya</taxon>
        <taxon>Ascomycota</taxon>
        <taxon>Pezizomycotina</taxon>
        <taxon>Sordariomycetes</taxon>
        <taxon>Hypocreomycetidae</taxon>
        <taxon>Hypocreales</taxon>
        <taxon>Nectriaceae</taxon>
        <taxon>Fusarium</taxon>
        <taxon>Fusarium oxysporum species complex</taxon>
    </lineage>
</organism>
<accession>A0A8J5U0S6</accession>
<name>A0A8J5U0S6_FUSOX</name>
<gene>
    <name evidence="1" type="ORF">Forpe1208_v000565</name>
</gene>
<protein>
    <submittedName>
        <fullName evidence="1">Uncharacterized protein</fullName>
    </submittedName>
</protein>
<evidence type="ECO:0000313" key="1">
    <source>
        <dbReference type="EMBL" id="KAG7421354.1"/>
    </source>
</evidence>
<comment type="caution">
    <text evidence="1">The sequence shown here is derived from an EMBL/GenBank/DDBJ whole genome shotgun (WGS) entry which is preliminary data.</text>
</comment>
<dbReference type="AlphaFoldDB" id="A0A8J5U0S6"/>
<evidence type="ECO:0000313" key="2">
    <source>
        <dbReference type="Proteomes" id="UP000694050"/>
    </source>
</evidence>
<sequence>MHQGVVLEANHQPSFNSKAAIERARDVMSHSDRPVQEGTTRDYDRILLDDMWKNRVYNPVLPPTVDTPHITANIYQSRKRTTEAITRECIDHGLGPN</sequence>
<reference evidence="1" key="1">
    <citation type="submission" date="2021-04" db="EMBL/GenBank/DDBJ databases">
        <title>First draft genome resource for Brassicaceae pathogens Fusarium oxysporum f. sp. raphani and Fusarium oxysporum f. sp. rapae.</title>
        <authorList>
            <person name="Asai S."/>
        </authorList>
    </citation>
    <scope>NUCLEOTIDE SEQUENCE</scope>
    <source>
        <strain evidence="1">Tf1208</strain>
    </source>
</reference>
<dbReference type="Proteomes" id="UP000694050">
    <property type="component" value="Unassembled WGS sequence"/>
</dbReference>
<dbReference type="EMBL" id="JAELUQ010000001">
    <property type="protein sequence ID" value="KAG7421354.1"/>
    <property type="molecule type" value="Genomic_DNA"/>
</dbReference>